<dbReference type="OrthoDB" id="513870at2759"/>
<dbReference type="InterPro" id="IPR053283">
    <property type="entry name" value="TUNICAMYCIN_INDUCED_1"/>
</dbReference>
<organism evidence="1 3">
    <name type="scientific">Vanilla planifolia</name>
    <name type="common">Vanilla</name>
    <dbReference type="NCBI Taxonomy" id="51239"/>
    <lineage>
        <taxon>Eukaryota</taxon>
        <taxon>Viridiplantae</taxon>
        <taxon>Streptophyta</taxon>
        <taxon>Embryophyta</taxon>
        <taxon>Tracheophyta</taxon>
        <taxon>Spermatophyta</taxon>
        <taxon>Magnoliopsida</taxon>
        <taxon>Liliopsida</taxon>
        <taxon>Asparagales</taxon>
        <taxon>Orchidaceae</taxon>
        <taxon>Vanilloideae</taxon>
        <taxon>Vanilleae</taxon>
        <taxon>Vanilla</taxon>
    </lineage>
</organism>
<gene>
    <name evidence="2" type="ORF">HPP92_018202</name>
    <name evidence="1" type="ORF">HPP92_018804</name>
</gene>
<dbReference type="AlphaFoldDB" id="A0A835Q7P2"/>
<dbReference type="Proteomes" id="UP000639772">
    <property type="component" value="Chromosome 9"/>
</dbReference>
<evidence type="ECO:0000313" key="3">
    <source>
        <dbReference type="Proteomes" id="UP000636800"/>
    </source>
</evidence>
<evidence type="ECO:0000313" key="4">
    <source>
        <dbReference type="Proteomes" id="UP000639772"/>
    </source>
</evidence>
<protein>
    <recommendedName>
        <fullName evidence="5">Tunicamycin induced 1</fullName>
    </recommendedName>
</protein>
<dbReference type="PANTHER" id="PTHR34454">
    <property type="entry name" value="TUNICAMYCIN INDUCED PROTEIN"/>
    <property type="match status" value="1"/>
</dbReference>
<evidence type="ECO:0000313" key="1">
    <source>
        <dbReference type="EMBL" id="KAG0467224.1"/>
    </source>
</evidence>
<evidence type="ECO:0008006" key="5">
    <source>
        <dbReference type="Google" id="ProtNLM"/>
    </source>
</evidence>
<name>A0A835Q7P2_VANPL</name>
<sequence>MGPLSGPVELWIQDADDMRLALPHDVDAGTLRKVLLSNGAAVTVKGARSVSLRHPLELPLPLNRSNVNKGRPTASALLKIAEALRLAAHTSDQPLLSLRIVGPSSLTSSTSASPNNKLKLKRLSPGLVELSSRTANNLSPEQTLWPLTSLNGSDSKLQGFEELLTSVLGKKGSQKGNFKLMKVKVSAHTYVKMRFSVEKQLPEGEVNFDLSQFPSWKTKPEKVAAHFEVLARLEEGGKVVPERIQEVHPFQVADSVMQSVDSGRFMYPPQNYFTL</sequence>
<proteinExistence type="predicted"/>
<dbReference type="EMBL" id="JADCNM010000009">
    <property type="protein sequence ID" value="KAG0468874.1"/>
    <property type="molecule type" value="Genomic_DNA"/>
</dbReference>
<evidence type="ECO:0000313" key="2">
    <source>
        <dbReference type="EMBL" id="KAG0468874.1"/>
    </source>
</evidence>
<comment type="caution">
    <text evidence="1">The sequence shown here is derived from an EMBL/GenBank/DDBJ whole genome shotgun (WGS) entry which is preliminary data.</text>
</comment>
<dbReference type="EMBL" id="JADCNL010000009">
    <property type="protein sequence ID" value="KAG0467224.1"/>
    <property type="molecule type" value="Genomic_DNA"/>
</dbReference>
<accession>A0A835Q7P2</accession>
<dbReference type="PANTHER" id="PTHR34454:SF2">
    <property type="entry name" value="PROTEIN TUNICAMYCIN INDUCED 1"/>
    <property type="match status" value="1"/>
</dbReference>
<reference evidence="3 4" key="1">
    <citation type="journal article" date="2020" name="Nat. Food">
        <title>A phased Vanilla planifolia genome enables genetic improvement of flavour and production.</title>
        <authorList>
            <person name="Hasing T."/>
            <person name="Tang H."/>
            <person name="Brym M."/>
            <person name="Khazi F."/>
            <person name="Huang T."/>
            <person name="Chambers A.H."/>
        </authorList>
    </citation>
    <scope>NUCLEOTIDE SEQUENCE [LARGE SCALE GENOMIC DNA]</scope>
    <source>
        <tissue evidence="1">Leaf</tissue>
    </source>
</reference>
<keyword evidence="3" id="KW-1185">Reference proteome</keyword>
<dbReference type="Proteomes" id="UP000636800">
    <property type="component" value="Unassembled WGS sequence"/>
</dbReference>